<evidence type="ECO:0000313" key="7">
    <source>
        <dbReference type="EMBL" id="RFU16984.1"/>
    </source>
</evidence>
<accession>A0A372IQ30</accession>
<dbReference type="GO" id="GO:0009307">
    <property type="term" value="P:DNA restriction-modification system"/>
    <property type="evidence" value="ECO:0007669"/>
    <property type="project" value="UniProtKB-KW"/>
</dbReference>
<dbReference type="Proteomes" id="UP000264702">
    <property type="component" value="Unassembled WGS sequence"/>
</dbReference>
<comment type="catalytic activity">
    <reaction evidence="5">
        <text>a 2'-deoxycytidine in DNA + S-adenosyl-L-methionine = a 5-methyl-2'-deoxycytidine in DNA + S-adenosyl-L-homocysteine + H(+)</text>
        <dbReference type="Rhea" id="RHEA:13681"/>
        <dbReference type="Rhea" id="RHEA-COMP:11369"/>
        <dbReference type="Rhea" id="RHEA-COMP:11370"/>
        <dbReference type="ChEBI" id="CHEBI:15378"/>
        <dbReference type="ChEBI" id="CHEBI:57856"/>
        <dbReference type="ChEBI" id="CHEBI:59789"/>
        <dbReference type="ChEBI" id="CHEBI:85452"/>
        <dbReference type="ChEBI" id="CHEBI:85454"/>
        <dbReference type="EC" id="2.1.1.37"/>
    </reaction>
</comment>
<keyword evidence="4" id="KW-0680">Restriction system</keyword>
<proteinExistence type="predicted"/>
<dbReference type="SUPFAM" id="SSF53335">
    <property type="entry name" value="S-adenosyl-L-methionine-dependent methyltransferases"/>
    <property type="match status" value="1"/>
</dbReference>
<name>A0A372IQ30_9BACT</name>
<organism evidence="7 8">
    <name type="scientific">Paracidobacterium acidisoli</name>
    <dbReference type="NCBI Taxonomy" id="2303751"/>
    <lineage>
        <taxon>Bacteria</taxon>
        <taxon>Pseudomonadati</taxon>
        <taxon>Acidobacteriota</taxon>
        <taxon>Terriglobia</taxon>
        <taxon>Terriglobales</taxon>
        <taxon>Acidobacteriaceae</taxon>
        <taxon>Paracidobacterium</taxon>
    </lineage>
</organism>
<dbReference type="PROSITE" id="PS00094">
    <property type="entry name" value="C5_MTASE_1"/>
    <property type="match status" value="1"/>
</dbReference>
<keyword evidence="1 7" id="KW-0489">Methyltransferase</keyword>
<keyword evidence="8" id="KW-1185">Reference proteome</keyword>
<feature type="region of interest" description="Disordered" evidence="6">
    <location>
        <begin position="1"/>
        <end position="33"/>
    </location>
</feature>
<comment type="caution">
    <text evidence="7">The sequence shown here is derived from an EMBL/GenBank/DDBJ whole genome shotgun (WGS) entry which is preliminary data.</text>
</comment>
<evidence type="ECO:0000313" key="8">
    <source>
        <dbReference type="Proteomes" id="UP000264702"/>
    </source>
</evidence>
<keyword evidence="2 7" id="KW-0808">Transferase</keyword>
<dbReference type="AlphaFoldDB" id="A0A372IQ30"/>
<evidence type="ECO:0000256" key="3">
    <source>
        <dbReference type="ARBA" id="ARBA00022691"/>
    </source>
</evidence>
<dbReference type="InterPro" id="IPR018117">
    <property type="entry name" value="C5_DNA_meth_AS"/>
</dbReference>
<evidence type="ECO:0000256" key="5">
    <source>
        <dbReference type="ARBA" id="ARBA00047422"/>
    </source>
</evidence>
<dbReference type="Gene3D" id="3.40.50.150">
    <property type="entry name" value="Vaccinia Virus protein VP39"/>
    <property type="match status" value="1"/>
</dbReference>
<dbReference type="OrthoDB" id="32195at2"/>
<dbReference type="GO" id="GO:0003886">
    <property type="term" value="F:DNA (cytosine-5-)-methyltransferase activity"/>
    <property type="evidence" value="ECO:0007669"/>
    <property type="project" value="UniProtKB-EC"/>
</dbReference>
<evidence type="ECO:0000256" key="6">
    <source>
        <dbReference type="SAM" id="MobiDB-lite"/>
    </source>
</evidence>
<evidence type="ECO:0000256" key="1">
    <source>
        <dbReference type="ARBA" id="ARBA00022603"/>
    </source>
</evidence>
<dbReference type="RefSeq" id="WP_117299152.1">
    <property type="nucleotide sequence ID" value="NZ_QVQT02000003.1"/>
</dbReference>
<gene>
    <name evidence="7" type="ORF">D0Y96_09725</name>
</gene>
<sequence>MNFSQIENDKTERCPTQENKVPSYRPSRSASKARRRPRLLDLFCCAGGAGAGYQKAGFDVVGVDISPQPRYPFQFIQADALNLDPTFIASFDAIHASPPCQSYSDLAKRNGNAHAWPRLIEPVREMLIRSNLPYVIENVEGAPLINPVVLCGTMFPRLRVLRHRLFEASFPILTPPHQKHPKVHTFDRRKSHYGKTDEWKDFVQVTGGGNCTLAAASEAMGIDWMTKSEINEAIPPAYTELIGKQLLHQLPLNTSELVSMEGHA</sequence>
<dbReference type="EMBL" id="QVQT01000003">
    <property type="protein sequence ID" value="RFU16984.1"/>
    <property type="molecule type" value="Genomic_DNA"/>
</dbReference>
<keyword evidence="3" id="KW-0949">S-adenosyl-L-methionine</keyword>
<dbReference type="Pfam" id="PF00145">
    <property type="entry name" value="DNA_methylase"/>
    <property type="match status" value="1"/>
</dbReference>
<reference evidence="7 8" key="1">
    <citation type="submission" date="2018-08" db="EMBL/GenBank/DDBJ databases">
        <title>Acidipila sp. 4G-K13, an acidobacterium isolated from forest soil.</title>
        <authorList>
            <person name="Gao Z.-H."/>
            <person name="Qiu L.-H."/>
        </authorList>
    </citation>
    <scope>NUCLEOTIDE SEQUENCE [LARGE SCALE GENOMIC DNA]</scope>
    <source>
        <strain evidence="7 8">4G-K13</strain>
    </source>
</reference>
<dbReference type="InterPro" id="IPR029063">
    <property type="entry name" value="SAM-dependent_MTases_sf"/>
</dbReference>
<evidence type="ECO:0000256" key="2">
    <source>
        <dbReference type="ARBA" id="ARBA00022679"/>
    </source>
</evidence>
<evidence type="ECO:0000256" key="4">
    <source>
        <dbReference type="ARBA" id="ARBA00022747"/>
    </source>
</evidence>
<dbReference type="InterPro" id="IPR001525">
    <property type="entry name" value="C5_MeTfrase"/>
</dbReference>
<protein>
    <submittedName>
        <fullName evidence="7">DNA cytosine methyltransferase</fullName>
    </submittedName>
</protein>
<dbReference type="GO" id="GO:0032259">
    <property type="term" value="P:methylation"/>
    <property type="evidence" value="ECO:0007669"/>
    <property type="project" value="UniProtKB-KW"/>
</dbReference>